<dbReference type="InterPro" id="IPR036396">
    <property type="entry name" value="Cyt_P450_sf"/>
</dbReference>
<dbReference type="CTD" id="8232310"/>
<evidence type="ECO:0000256" key="10">
    <source>
        <dbReference type="SAM" id="SignalP"/>
    </source>
</evidence>
<feature type="chain" id="PRO_5011412320" evidence="10">
    <location>
        <begin position="20"/>
        <end position="503"/>
    </location>
</feature>
<dbReference type="EnsemblMetazoa" id="PHUM035220-RA">
    <property type="protein sequence ID" value="PHUM035220-PA"/>
    <property type="gene ID" value="PHUM035220"/>
</dbReference>
<feature type="signal peptide" evidence="10">
    <location>
        <begin position="1"/>
        <end position="19"/>
    </location>
</feature>
<accession>E0VAD1</accession>
<evidence type="ECO:0000256" key="1">
    <source>
        <dbReference type="ARBA" id="ARBA00001971"/>
    </source>
</evidence>
<dbReference type="InParanoid" id="E0VAD1"/>
<dbReference type="GO" id="GO:0005737">
    <property type="term" value="C:cytoplasm"/>
    <property type="evidence" value="ECO:0007669"/>
    <property type="project" value="TreeGrafter"/>
</dbReference>
<evidence type="ECO:0000256" key="6">
    <source>
        <dbReference type="ARBA" id="ARBA00023004"/>
    </source>
</evidence>
<dbReference type="FunFam" id="1.10.630.10:FF:000036">
    <property type="entry name" value="CYtochrome P450 family"/>
    <property type="match status" value="1"/>
</dbReference>
<dbReference type="CDD" id="cd20651">
    <property type="entry name" value="CYP15A1-like"/>
    <property type="match status" value="1"/>
</dbReference>
<dbReference type="GO" id="GO:0005506">
    <property type="term" value="F:iron ion binding"/>
    <property type="evidence" value="ECO:0007669"/>
    <property type="project" value="InterPro"/>
</dbReference>
<dbReference type="GO" id="GO:0006082">
    <property type="term" value="P:organic acid metabolic process"/>
    <property type="evidence" value="ECO:0007669"/>
    <property type="project" value="TreeGrafter"/>
</dbReference>
<dbReference type="Pfam" id="PF00067">
    <property type="entry name" value="p450"/>
    <property type="match status" value="1"/>
</dbReference>
<sequence>MWFLFNVALFLMTILLILIKDVKKPKKFPPGPKWKPFVGCHFEIKNLIKKLGYHHLAWEELYNKYGPLVGLRLGKDRIILVSGQSNVKKVLLNEDFDARPDGFFFRMRSYKQRLGIVFVEGIHFQEQKKFCMMTLKKFGLGKKIMEDIIMKEANELVLSIREKSKGNNNIFQMKNIFDIAVLNSLWALMAGTFDLNDENLSYLMDLVHEAFRLLDMSGGILNQMPFLRFVAPDATGYNRVLYVINKLEEFLKKTIHEHKKNLNNESTDLIDMFLNEMKNGQTNCGKNSSFSDKQLIILLLDLFMAGSETTSNNLSMAMLYMIMYPNIQDKVHENIDSVVTGNRLPNLQDRPLLKYVEAVLFEVQRHGSVVPISVPHRSTKDVYFDDYIIPKDTMILVNLRSVHMDKNRWGDPENFRPERFIDSDGQIVQNEWFIPFGQGRRRCLGKGLARSSMFLLFSAIMKNYQIIKVDNHLSLTPQDGVTLSPGPFRAIIKPRFSTPKNPS</sequence>
<dbReference type="KEGG" id="phu:Phum_PHUM035220"/>
<evidence type="ECO:0000256" key="3">
    <source>
        <dbReference type="ARBA" id="ARBA00022617"/>
    </source>
</evidence>
<keyword evidence="13" id="KW-1185">Reference proteome</keyword>
<dbReference type="RefSeq" id="XP_002423075.1">
    <property type="nucleotide sequence ID" value="XM_002423030.1"/>
</dbReference>
<organism>
    <name type="scientific">Pediculus humanus subsp. corporis</name>
    <name type="common">Body louse</name>
    <dbReference type="NCBI Taxonomy" id="121224"/>
    <lineage>
        <taxon>Eukaryota</taxon>
        <taxon>Metazoa</taxon>
        <taxon>Ecdysozoa</taxon>
        <taxon>Arthropoda</taxon>
        <taxon>Hexapoda</taxon>
        <taxon>Insecta</taxon>
        <taxon>Pterygota</taxon>
        <taxon>Neoptera</taxon>
        <taxon>Paraneoptera</taxon>
        <taxon>Psocodea</taxon>
        <taxon>Troctomorpha</taxon>
        <taxon>Phthiraptera</taxon>
        <taxon>Anoplura</taxon>
        <taxon>Pediculidae</taxon>
        <taxon>Pediculus</taxon>
    </lineage>
</organism>
<evidence type="ECO:0000256" key="9">
    <source>
        <dbReference type="RuleBase" id="RU000461"/>
    </source>
</evidence>
<evidence type="ECO:0000256" key="5">
    <source>
        <dbReference type="ARBA" id="ARBA00023002"/>
    </source>
</evidence>
<dbReference type="OMA" id="PKPYYLK"/>
<evidence type="ECO:0000313" key="13">
    <source>
        <dbReference type="Proteomes" id="UP000009046"/>
    </source>
</evidence>
<feature type="binding site" description="axial binding residue" evidence="8">
    <location>
        <position position="443"/>
    </location>
    <ligand>
        <name>heme</name>
        <dbReference type="ChEBI" id="CHEBI:30413"/>
    </ligand>
    <ligandPart>
        <name>Fe</name>
        <dbReference type="ChEBI" id="CHEBI:18248"/>
    </ligandPart>
</feature>
<dbReference type="eggNOG" id="KOG0156">
    <property type="taxonomic scope" value="Eukaryota"/>
</dbReference>
<dbReference type="PRINTS" id="PR00385">
    <property type="entry name" value="P450"/>
</dbReference>
<keyword evidence="10" id="KW-0732">Signal</keyword>
<evidence type="ECO:0000256" key="8">
    <source>
        <dbReference type="PIRSR" id="PIRSR602401-1"/>
    </source>
</evidence>
<dbReference type="GeneID" id="8232310"/>
<dbReference type="AlphaFoldDB" id="E0VAD1"/>
<dbReference type="EC" id="1.14.14.1" evidence="11"/>
<dbReference type="GO" id="GO:0016712">
    <property type="term" value="F:oxidoreductase activity, acting on paired donors, with incorporation or reduction of molecular oxygen, reduced flavin or flavoprotein as one donor, and incorporation of one atom of oxygen"/>
    <property type="evidence" value="ECO:0007669"/>
    <property type="project" value="UniProtKB-EC"/>
</dbReference>
<evidence type="ECO:0000256" key="2">
    <source>
        <dbReference type="ARBA" id="ARBA00010617"/>
    </source>
</evidence>
<comment type="cofactor">
    <cofactor evidence="1 8">
        <name>heme</name>
        <dbReference type="ChEBI" id="CHEBI:30413"/>
    </cofactor>
</comment>
<proteinExistence type="inferred from homology"/>
<keyword evidence="6 8" id="KW-0408">Iron</keyword>
<keyword evidence="5 9" id="KW-0560">Oxidoreductase</keyword>
<name>E0VAD1_PEDHC</name>
<dbReference type="ChEMBL" id="CHEMBL2364702"/>
<dbReference type="GO" id="GO:0020037">
    <property type="term" value="F:heme binding"/>
    <property type="evidence" value="ECO:0007669"/>
    <property type="project" value="InterPro"/>
</dbReference>
<dbReference type="PANTHER" id="PTHR24300:SF376">
    <property type="entry name" value="CYTOCHROME P450 15A1"/>
    <property type="match status" value="1"/>
</dbReference>
<dbReference type="PANTHER" id="PTHR24300">
    <property type="entry name" value="CYTOCHROME P450 508A4-RELATED"/>
    <property type="match status" value="1"/>
</dbReference>
<dbReference type="Proteomes" id="UP000009046">
    <property type="component" value="Unassembled WGS sequence"/>
</dbReference>
<dbReference type="InterPro" id="IPR017972">
    <property type="entry name" value="Cyt_P450_CS"/>
</dbReference>
<comment type="similarity">
    <text evidence="2 9">Belongs to the cytochrome P450 family.</text>
</comment>
<dbReference type="InterPro" id="IPR002401">
    <property type="entry name" value="Cyt_P450_E_grp-I"/>
</dbReference>
<evidence type="ECO:0000313" key="11">
    <source>
        <dbReference type="EMBL" id="EEB10337.1"/>
    </source>
</evidence>
<dbReference type="Gene3D" id="1.10.630.10">
    <property type="entry name" value="Cytochrome P450"/>
    <property type="match status" value="1"/>
</dbReference>
<dbReference type="PROSITE" id="PS00086">
    <property type="entry name" value="CYTOCHROME_P450"/>
    <property type="match status" value="1"/>
</dbReference>
<dbReference type="InterPro" id="IPR050182">
    <property type="entry name" value="Cytochrome_P450_fam2"/>
</dbReference>
<dbReference type="GO" id="GO:0008395">
    <property type="term" value="F:steroid hydroxylase activity"/>
    <property type="evidence" value="ECO:0007669"/>
    <property type="project" value="TreeGrafter"/>
</dbReference>
<gene>
    <name evidence="12" type="primary">8232310</name>
    <name evidence="11" type="ORF">Phum_PHUM035220</name>
</gene>
<reference evidence="11" key="2">
    <citation type="submission" date="2007-04" db="EMBL/GenBank/DDBJ databases">
        <title>The genome of the human body louse.</title>
        <authorList>
            <consortium name="The Human Body Louse Genome Consortium"/>
            <person name="Kirkness E."/>
            <person name="Walenz B."/>
            <person name="Hass B."/>
            <person name="Bruggner R."/>
            <person name="Strausberg R."/>
        </authorList>
    </citation>
    <scope>NUCLEOTIDE SEQUENCE</scope>
    <source>
        <strain evidence="11">USDA</strain>
    </source>
</reference>
<protein>
    <submittedName>
        <fullName evidence="11">Cytochrome P-450, putative</fullName>
        <ecNumber evidence="11">1.14.14.1</ecNumber>
    </submittedName>
</protein>
<dbReference type="STRING" id="121224.E0VAD1"/>
<keyword evidence="3 8" id="KW-0349">Heme</keyword>
<dbReference type="SUPFAM" id="SSF48264">
    <property type="entry name" value="Cytochrome P450"/>
    <property type="match status" value="1"/>
</dbReference>
<evidence type="ECO:0000256" key="7">
    <source>
        <dbReference type="ARBA" id="ARBA00023033"/>
    </source>
</evidence>
<dbReference type="InterPro" id="IPR001128">
    <property type="entry name" value="Cyt_P450"/>
</dbReference>
<keyword evidence="4 8" id="KW-0479">Metal-binding</keyword>
<reference evidence="11" key="1">
    <citation type="submission" date="2007-04" db="EMBL/GenBank/DDBJ databases">
        <title>Annotation of Pediculus humanus corporis strain USDA.</title>
        <authorList>
            <person name="Kirkness E."/>
            <person name="Hannick L."/>
            <person name="Hass B."/>
            <person name="Bruggner R."/>
            <person name="Lawson D."/>
            <person name="Bidwell S."/>
            <person name="Joardar V."/>
            <person name="Caler E."/>
            <person name="Walenz B."/>
            <person name="Inman J."/>
            <person name="Schobel S."/>
            <person name="Galinsky K."/>
            <person name="Amedeo P."/>
            <person name="Strausberg R."/>
        </authorList>
    </citation>
    <scope>NUCLEOTIDE SEQUENCE</scope>
    <source>
        <strain evidence="11">USDA</strain>
    </source>
</reference>
<dbReference type="DrugCentral" id="E0VAD1"/>
<reference evidence="12" key="3">
    <citation type="submission" date="2021-02" db="UniProtKB">
        <authorList>
            <consortium name="EnsemblMetazoa"/>
        </authorList>
    </citation>
    <scope>IDENTIFICATION</scope>
    <source>
        <strain evidence="12">USDA</strain>
    </source>
</reference>
<dbReference type="EMBL" id="DS235005">
    <property type="protein sequence ID" value="EEB10337.1"/>
    <property type="molecule type" value="Genomic_DNA"/>
</dbReference>
<dbReference type="EMBL" id="AAZO01000418">
    <property type="status" value="NOT_ANNOTATED_CDS"/>
    <property type="molecule type" value="Genomic_DNA"/>
</dbReference>
<dbReference type="PRINTS" id="PR00463">
    <property type="entry name" value="EP450I"/>
</dbReference>
<evidence type="ECO:0000256" key="4">
    <source>
        <dbReference type="ARBA" id="ARBA00022723"/>
    </source>
</evidence>
<dbReference type="VEuPathDB" id="VectorBase:PHUM035220"/>
<dbReference type="GO" id="GO:0006805">
    <property type="term" value="P:xenobiotic metabolic process"/>
    <property type="evidence" value="ECO:0007669"/>
    <property type="project" value="TreeGrafter"/>
</dbReference>
<evidence type="ECO:0000313" key="12">
    <source>
        <dbReference type="EnsemblMetazoa" id="PHUM035220-PA"/>
    </source>
</evidence>
<dbReference type="OrthoDB" id="1055148at2759"/>
<dbReference type="HOGENOM" id="CLU_001570_22_0_1"/>
<keyword evidence="7 9" id="KW-0503">Monooxygenase</keyword>